<dbReference type="OrthoDB" id="6383793at2"/>
<dbReference type="eggNOG" id="COG0834">
    <property type="taxonomic scope" value="Bacteria"/>
</dbReference>
<dbReference type="Proteomes" id="UP000009080">
    <property type="component" value="Chromosome"/>
</dbReference>
<keyword evidence="3" id="KW-1185">Reference proteome</keyword>
<sequence>MRRKIRFAYHTLNRTQVFARLLLTLLLLPCTQAFAQGRIYHQKIDRSQDSYMLGLLKLGLSYSDRDYSFQEDSEVLSRTRLTEMVATGERTVMWTGGSRQMEAKLLPVRIPAYKGLMGHRVFLIRQGDQARFDRIETLDDLRYVKLGQGHTWADTAILKSAGLNVVTALKTPGLFYMLEGGRFDAFPRGVHEPWQEMRNYADLNLTVEKGLVLVYTMPYYLYFSPSEEALAKDVESGLEKAIADGSFDRYFFADPDVRNALERAQLKSRRVLNIDNPNLSSKTPIDRPELWLDINDL</sequence>
<protein>
    <submittedName>
        <fullName evidence="2">Ggdef</fullName>
    </submittedName>
</protein>
<evidence type="ECO:0000256" key="1">
    <source>
        <dbReference type="SAM" id="SignalP"/>
    </source>
</evidence>
<dbReference type="RefSeq" id="WP_015819221.1">
    <property type="nucleotide sequence ID" value="NC_012997.1"/>
</dbReference>
<reference evidence="2 3" key="1">
    <citation type="journal article" date="2009" name="PLoS ONE">
        <title>The complete genome of Teredinibacter turnerae T7901: an intracellular endosymbiont of marine wood-boring bivalves (shipworms).</title>
        <authorList>
            <person name="Yang J.C."/>
            <person name="Madupu R."/>
            <person name="Durkin A.S."/>
            <person name="Ekborg N.A."/>
            <person name="Pedamallu C.S."/>
            <person name="Hostetler J.B."/>
            <person name="Radune D."/>
            <person name="Toms B.S."/>
            <person name="Henrissat B."/>
            <person name="Coutinho P.M."/>
            <person name="Schwarz S."/>
            <person name="Field L."/>
            <person name="Trindade-Silva A.E."/>
            <person name="Soares C.A.G."/>
            <person name="Elshahawi S."/>
            <person name="Hanora A."/>
            <person name="Schmidt E.W."/>
            <person name="Haygood M.G."/>
            <person name="Posfai J."/>
            <person name="Benner J."/>
            <person name="Madinger C."/>
            <person name="Nove J."/>
            <person name="Anton B."/>
            <person name="Chaudhary K."/>
            <person name="Foster J."/>
            <person name="Holman A."/>
            <person name="Kumar S."/>
            <person name="Lessard P.A."/>
            <person name="Luyten Y.A."/>
            <person name="Slatko B."/>
            <person name="Wood N."/>
            <person name="Wu B."/>
            <person name="Teplitski M."/>
            <person name="Mougous J.D."/>
            <person name="Ward N."/>
            <person name="Eisen J.A."/>
            <person name="Badger J.H."/>
            <person name="Distel D.L."/>
        </authorList>
    </citation>
    <scope>NUCLEOTIDE SEQUENCE [LARGE SCALE GENOMIC DNA]</scope>
    <source>
        <strain evidence="3">ATCC 39867 / T7901</strain>
    </source>
</reference>
<dbReference type="KEGG" id="ttu:TERTU_4227"/>
<dbReference type="SUPFAM" id="SSF53850">
    <property type="entry name" value="Periplasmic binding protein-like II"/>
    <property type="match status" value="1"/>
</dbReference>
<evidence type="ECO:0000313" key="3">
    <source>
        <dbReference type="Proteomes" id="UP000009080"/>
    </source>
</evidence>
<dbReference type="AlphaFoldDB" id="C5BI52"/>
<proteinExistence type="predicted"/>
<name>C5BI52_TERTT</name>
<organism evidence="2 3">
    <name type="scientific">Teredinibacter turnerae (strain ATCC 39867 / T7901)</name>
    <dbReference type="NCBI Taxonomy" id="377629"/>
    <lineage>
        <taxon>Bacteria</taxon>
        <taxon>Pseudomonadati</taxon>
        <taxon>Pseudomonadota</taxon>
        <taxon>Gammaproteobacteria</taxon>
        <taxon>Cellvibrionales</taxon>
        <taxon>Cellvibrionaceae</taxon>
        <taxon>Teredinibacter</taxon>
    </lineage>
</organism>
<dbReference type="EMBL" id="CP001614">
    <property type="protein sequence ID" value="ACR13108.1"/>
    <property type="molecule type" value="Genomic_DNA"/>
</dbReference>
<evidence type="ECO:0000313" key="2">
    <source>
        <dbReference type="EMBL" id="ACR13108.1"/>
    </source>
</evidence>
<feature type="signal peptide" evidence="1">
    <location>
        <begin position="1"/>
        <end position="35"/>
    </location>
</feature>
<accession>C5BI52</accession>
<dbReference type="HOGENOM" id="CLU_066015_1_0_6"/>
<dbReference type="STRING" id="377629.TERTU_4227"/>
<gene>
    <name evidence="2" type="ordered locus">TERTU_4227</name>
</gene>
<feature type="chain" id="PRO_5002948593" evidence="1">
    <location>
        <begin position="36"/>
        <end position="297"/>
    </location>
</feature>
<keyword evidence="1" id="KW-0732">Signal</keyword>